<dbReference type="Pfam" id="PF01663">
    <property type="entry name" value="Phosphodiest"/>
    <property type="match status" value="1"/>
</dbReference>
<gene>
    <name evidence="6" type="ORF">LDX50_04140</name>
</gene>
<feature type="binding site" evidence="5">
    <location>
        <position position="101"/>
    </location>
    <ligand>
        <name>substrate</name>
    </ligand>
</feature>
<evidence type="ECO:0000313" key="6">
    <source>
        <dbReference type="EMBL" id="MCA6074043.1"/>
    </source>
</evidence>
<evidence type="ECO:0000256" key="3">
    <source>
        <dbReference type="ARBA" id="ARBA00022729"/>
    </source>
</evidence>
<dbReference type="PIRSF" id="PIRSF031924">
    <property type="entry name" value="Pi-irrepressible_AP"/>
    <property type="match status" value="1"/>
</dbReference>
<dbReference type="Gene3D" id="3.30.1360.150">
    <property type="match status" value="1"/>
</dbReference>
<dbReference type="GO" id="GO:0004035">
    <property type="term" value="F:alkaline phosphatase activity"/>
    <property type="evidence" value="ECO:0007669"/>
    <property type="project" value="InterPro"/>
</dbReference>
<feature type="active site" description="Phosphothreonine intermediate" evidence="4">
    <location>
        <position position="80"/>
    </location>
</feature>
<dbReference type="InterPro" id="IPR017850">
    <property type="entry name" value="Alkaline_phosphatase_core_sf"/>
</dbReference>
<proteinExistence type="predicted"/>
<accession>A0A9X1KUX5</accession>
<organism evidence="6 7">
    <name type="scientific">Fulvivirga sedimenti</name>
    <dbReference type="NCBI Taxonomy" id="2879465"/>
    <lineage>
        <taxon>Bacteria</taxon>
        <taxon>Pseudomonadati</taxon>
        <taxon>Bacteroidota</taxon>
        <taxon>Cytophagia</taxon>
        <taxon>Cytophagales</taxon>
        <taxon>Fulvivirgaceae</taxon>
        <taxon>Fulvivirga</taxon>
    </lineage>
</organism>
<keyword evidence="7" id="KW-1185">Reference proteome</keyword>
<dbReference type="PANTHER" id="PTHR10151">
    <property type="entry name" value="ECTONUCLEOTIDE PYROPHOSPHATASE/PHOSPHODIESTERASE"/>
    <property type="match status" value="1"/>
</dbReference>
<dbReference type="GO" id="GO:0046872">
    <property type="term" value="F:metal ion binding"/>
    <property type="evidence" value="ECO:0007669"/>
    <property type="project" value="UniProtKB-KW"/>
</dbReference>
<dbReference type="Proteomes" id="UP001139409">
    <property type="component" value="Unassembled WGS sequence"/>
</dbReference>
<dbReference type="CDD" id="cd16016">
    <property type="entry name" value="AP-SPAP"/>
    <property type="match status" value="1"/>
</dbReference>
<sequence length="541" mass="61077">MRPERIMIKYLLSLIFTLTCIIHTQAQEKPRLVVGIVVDQMRMDYIYRFQHRFGNDGFRRLIREGYTLDNAHYNYVPTSTGPGHTSVYTGTTPANHGVIGNSWYDKFIDKNVYCAGDENYNTVGADDDNGQMSPHRMLTTTFTDQLRLALPESKVIGISIKDRGAIFPAGHLGLAYWYDPSSGDFITSDYYHSELPKWVERFNKRRFPVKYMRQTWKTLEPINTYEASGPDESPYEQGLLGKTTFPYDLSKSDDKSFGLLNSTPFGNDLLTELAITAIEEEKLGQDDERTDVLAVSFSSTDYIGHNFGPRSVEVEDTYLRLDQNIAQLLRTLDDEVGPGNYTVFLTADHGVADVPKYLMDQSVPAGYLQGNLEVNEYLTAQLGEGNWVRNVSFGQIFLNHELFEEKNISISETCNKLVTYLLKKDGIGYAWTADNLMRSSFDEQGIKGLFVRGYNLERSGDVAFSLEPGWLWSSNERGTSHGSAFNYDTHVPVIFFGKNVRQGRTAIYHTITDIAPTISAILSITLPNGATGEVLEEVIQR</sequence>
<evidence type="ECO:0000256" key="4">
    <source>
        <dbReference type="PIRSR" id="PIRSR031924-50"/>
    </source>
</evidence>
<dbReference type="InterPro" id="IPR002591">
    <property type="entry name" value="Phosphodiest/P_Trfase"/>
</dbReference>
<dbReference type="RefSeq" id="WP_225697148.1">
    <property type="nucleotide sequence ID" value="NZ_JAIXNE010000001.1"/>
</dbReference>
<dbReference type="PANTHER" id="PTHR10151:SF120">
    <property type="entry name" value="BIS(5'-ADENOSYL)-TRIPHOSPHATASE"/>
    <property type="match status" value="1"/>
</dbReference>
<keyword evidence="3" id="KW-0732">Signal</keyword>
<comment type="caution">
    <text evidence="6">The sequence shown here is derived from an EMBL/GenBank/DDBJ whole genome shotgun (WGS) entry which is preliminary data.</text>
</comment>
<name>A0A9X1KUX5_9BACT</name>
<keyword evidence="2" id="KW-0479">Metal-binding</keyword>
<dbReference type="SUPFAM" id="SSF53649">
    <property type="entry name" value="Alkaline phosphatase-like"/>
    <property type="match status" value="1"/>
</dbReference>
<evidence type="ECO:0000313" key="7">
    <source>
        <dbReference type="Proteomes" id="UP001139409"/>
    </source>
</evidence>
<evidence type="ECO:0000256" key="1">
    <source>
        <dbReference type="ARBA" id="ARBA00022553"/>
    </source>
</evidence>
<protein>
    <submittedName>
        <fullName evidence="6">Alkaline phosphatase family protein</fullName>
    </submittedName>
</protein>
<feature type="binding site" evidence="5">
    <location>
        <begin position="161"/>
        <end position="163"/>
    </location>
    <ligand>
        <name>substrate</name>
    </ligand>
</feature>
<dbReference type="EMBL" id="JAIXNE010000001">
    <property type="protein sequence ID" value="MCA6074043.1"/>
    <property type="molecule type" value="Genomic_DNA"/>
</dbReference>
<evidence type="ECO:0000256" key="5">
    <source>
        <dbReference type="PIRSR" id="PIRSR031924-51"/>
    </source>
</evidence>
<dbReference type="Gene3D" id="3.40.720.10">
    <property type="entry name" value="Alkaline Phosphatase, subunit A"/>
    <property type="match status" value="1"/>
</dbReference>
<evidence type="ECO:0000256" key="2">
    <source>
        <dbReference type="ARBA" id="ARBA00022723"/>
    </source>
</evidence>
<reference evidence="6" key="1">
    <citation type="submission" date="2021-09" db="EMBL/GenBank/DDBJ databases">
        <title>Fulvivirga sp. isolated from coastal sediment.</title>
        <authorList>
            <person name="Yu H."/>
        </authorList>
    </citation>
    <scope>NUCLEOTIDE SEQUENCE</scope>
    <source>
        <strain evidence="6">1062</strain>
    </source>
</reference>
<dbReference type="AlphaFoldDB" id="A0A9X1KUX5"/>
<dbReference type="InterPro" id="IPR026263">
    <property type="entry name" value="Alkaline_phosphatase_prok"/>
</dbReference>
<keyword evidence="1 4" id="KW-0597">Phosphoprotein</keyword>
<dbReference type="NCBIfam" id="NF042991">
    <property type="entry name" value="alk_phos_PafA"/>
    <property type="match status" value="1"/>
</dbReference>